<feature type="signal peptide" evidence="6">
    <location>
        <begin position="1"/>
        <end position="18"/>
    </location>
</feature>
<comment type="catalytic activity">
    <reaction evidence="5">
        <text>Hydrolysis of terminal, non-reducing alpha-D-galactose residues in alpha-D-galactosides, including galactose oligosaccharides, galactomannans and galactolipids.</text>
        <dbReference type="EC" id="3.2.1.22"/>
    </reaction>
</comment>
<dbReference type="EMBL" id="CP046401">
    <property type="protein sequence ID" value="QGY43840.1"/>
    <property type="molecule type" value="Genomic_DNA"/>
</dbReference>
<keyword evidence="2 6" id="KW-0732">Signal</keyword>
<dbReference type="GO" id="GO:0004557">
    <property type="term" value="F:alpha-galactosidase activity"/>
    <property type="evidence" value="ECO:0007669"/>
    <property type="project" value="UniProtKB-EC"/>
</dbReference>
<evidence type="ECO:0000256" key="3">
    <source>
        <dbReference type="ARBA" id="ARBA00022801"/>
    </source>
</evidence>
<dbReference type="Gene3D" id="3.20.20.70">
    <property type="entry name" value="Aldolase class I"/>
    <property type="match status" value="1"/>
</dbReference>
<sequence length="390" mass="43799">MKKIVFFILIILSHQAFSQNEKLLAPTPPMGWNSWNWFGKYGINEDVIRECIDAVVEEGLLDAGYEYFVIDGGWRDVKLTEKGELLPHPDRFPHGIKVLADYAHSRGLKFGLHTVPGTHDCGGDAVGGFGNEEVQIQQFVDWGLDFIKLDKCKHADGWNEELLKQTYKKWQNLLAKSGRDIVLSISAYTWRDWYPEVGQMARTTGDIKARVSKGAVFDGIPLSVMVVSQTNNESAQFAGNGYWNDPDMLATGEQGLTIDEQKVHFALWCIMSSPLILGNDPRNMTPEEKEIITNEIAIAVNQDPTEQGRRIQKEGNAEVWVKKLKDGKRAVLLLNRDAEKTGKIEISLEKLELSGKVKVLDIYNGKRRGKESKLISEEVKPLSGVFLLVG</sequence>
<dbReference type="InterPro" id="IPR013785">
    <property type="entry name" value="Aldolase_TIM"/>
</dbReference>
<reference evidence="8 9" key="1">
    <citation type="submission" date="2019-11" db="EMBL/GenBank/DDBJ databases">
        <authorList>
            <person name="Zheng R.K."/>
            <person name="Sun C.M."/>
        </authorList>
    </citation>
    <scope>NUCLEOTIDE SEQUENCE [LARGE SCALE GENOMIC DNA]</scope>
    <source>
        <strain evidence="8 9">WC007</strain>
    </source>
</reference>
<evidence type="ECO:0000256" key="5">
    <source>
        <dbReference type="RuleBase" id="RU361168"/>
    </source>
</evidence>
<dbReference type="InterPro" id="IPR041233">
    <property type="entry name" value="Melibiase_C"/>
</dbReference>
<feature type="domain" description="Alpha galactosidase C-terminal" evidence="7">
    <location>
        <begin position="314"/>
        <end position="382"/>
    </location>
</feature>
<keyword evidence="4 5" id="KW-0326">Glycosidase</keyword>
<protein>
    <recommendedName>
        <fullName evidence="5">Alpha-galactosidase</fullName>
        <ecNumber evidence="5">3.2.1.22</ecNumber>
    </recommendedName>
    <alternativeName>
        <fullName evidence="5">Melibiase</fullName>
    </alternativeName>
</protein>
<evidence type="ECO:0000256" key="1">
    <source>
        <dbReference type="ARBA" id="ARBA00009743"/>
    </source>
</evidence>
<evidence type="ECO:0000256" key="4">
    <source>
        <dbReference type="ARBA" id="ARBA00023295"/>
    </source>
</evidence>
<dbReference type="InterPro" id="IPR017853">
    <property type="entry name" value="GH"/>
</dbReference>
<dbReference type="SUPFAM" id="SSF51445">
    <property type="entry name" value="(Trans)glycosidases"/>
    <property type="match status" value="1"/>
</dbReference>
<dbReference type="AlphaFoldDB" id="A0A6I6JRY8"/>
<dbReference type="Pfam" id="PF16499">
    <property type="entry name" value="Melibiase_2"/>
    <property type="match status" value="1"/>
</dbReference>
<dbReference type="EC" id="3.2.1.22" evidence="5"/>
<dbReference type="PRINTS" id="PR00740">
    <property type="entry name" value="GLHYDRLASE27"/>
</dbReference>
<dbReference type="InterPro" id="IPR002241">
    <property type="entry name" value="Glyco_hydro_27"/>
</dbReference>
<evidence type="ECO:0000313" key="8">
    <source>
        <dbReference type="EMBL" id="QGY43840.1"/>
    </source>
</evidence>
<name>A0A6I6JRY8_9BACT</name>
<dbReference type="RefSeq" id="WP_158865370.1">
    <property type="nucleotide sequence ID" value="NZ_CP046401.1"/>
</dbReference>
<dbReference type="Pfam" id="PF17801">
    <property type="entry name" value="Melibiase_C"/>
    <property type="match status" value="1"/>
</dbReference>
<dbReference type="InterPro" id="IPR013780">
    <property type="entry name" value="Glyco_hydro_b"/>
</dbReference>
<dbReference type="Proteomes" id="UP000428260">
    <property type="component" value="Chromosome"/>
</dbReference>
<dbReference type="Gene3D" id="2.60.40.1180">
    <property type="entry name" value="Golgi alpha-mannosidase II"/>
    <property type="match status" value="1"/>
</dbReference>
<keyword evidence="5" id="KW-1015">Disulfide bond</keyword>
<comment type="similarity">
    <text evidence="1 5">Belongs to the glycosyl hydrolase 27 family.</text>
</comment>
<organism evidence="8 9">
    <name type="scientific">Maribellus comscasis</name>
    <dbReference type="NCBI Taxonomy" id="2681766"/>
    <lineage>
        <taxon>Bacteria</taxon>
        <taxon>Pseudomonadati</taxon>
        <taxon>Bacteroidota</taxon>
        <taxon>Bacteroidia</taxon>
        <taxon>Marinilabiliales</taxon>
        <taxon>Prolixibacteraceae</taxon>
        <taxon>Maribellus</taxon>
    </lineage>
</organism>
<evidence type="ECO:0000313" key="9">
    <source>
        <dbReference type="Proteomes" id="UP000428260"/>
    </source>
</evidence>
<dbReference type="SUPFAM" id="SSF51011">
    <property type="entry name" value="Glycosyl hydrolase domain"/>
    <property type="match status" value="1"/>
</dbReference>
<dbReference type="CDD" id="cd14792">
    <property type="entry name" value="GH27"/>
    <property type="match status" value="1"/>
</dbReference>
<proteinExistence type="inferred from homology"/>
<dbReference type="GO" id="GO:0005975">
    <property type="term" value="P:carbohydrate metabolic process"/>
    <property type="evidence" value="ECO:0007669"/>
    <property type="project" value="InterPro"/>
</dbReference>
<gene>
    <name evidence="8" type="ORF">GM418_09265</name>
</gene>
<accession>A0A6I6JRY8</accession>
<keyword evidence="3 5" id="KW-0378">Hydrolase</keyword>
<dbReference type="PANTHER" id="PTHR11452:SF75">
    <property type="entry name" value="ALPHA-GALACTOSIDASE MEL1"/>
    <property type="match status" value="1"/>
</dbReference>
<evidence type="ECO:0000256" key="6">
    <source>
        <dbReference type="SAM" id="SignalP"/>
    </source>
</evidence>
<dbReference type="KEGG" id="mcos:GM418_09265"/>
<keyword evidence="9" id="KW-1185">Reference proteome</keyword>
<evidence type="ECO:0000256" key="2">
    <source>
        <dbReference type="ARBA" id="ARBA00022729"/>
    </source>
</evidence>
<feature type="chain" id="PRO_5026173499" description="Alpha-galactosidase" evidence="6">
    <location>
        <begin position="19"/>
        <end position="390"/>
    </location>
</feature>
<dbReference type="PANTHER" id="PTHR11452">
    <property type="entry name" value="ALPHA-GALACTOSIDASE/ALPHA-N-ACETYLGALACTOSAMINIDASE"/>
    <property type="match status" value="1"/>
</dbReference>
<evidence type="ECO:0000259" key="7">
    <source>
        <dbReference type="Pfam" id="PF17801"/>
    </source>
</evidence>